<evidence type="ECO:0000313" key="2">
    <source>
        <dbReference type="EMBL" id="OHT12438.1"/>
    </source>
</evidence>
<sequence length="188" mass="21725">MTTHFKIILLGSKGSGKTSIINRHVYNAFNDEISTTNRNSYTMLRNQEENTSILLWDTPGSVNSSSITEHIDYNRPNVILIVYEANSKVSFKYACQYYKYIRLNTRFDHCFVHFVANKSDIITDSVKKQKYLKKIGFKTVFQFSAKTGEGFDLLKKKIEEDFSLKWHKSKISGKTNVHLLNIALAFSF</sequence>
<comment type="caution">
    <text evidence="2">The sequence shown here is derived from an EMBL/GenBank/DDBJ whole genome shotgun (WGS) entry which is preliminary data.</text>
</comment>
<proteinExistence type="predicted"/>
<evidence type="ECO:0000313" key="3">
    <source>
        <dbReference type="Proteomes" id="UP000179807"/>
    </source>
</evidence>
<dbReference type="Pfam" id="PF00071">
    <property type="entry name" value="Ras"/>
    <property type="match status" value="1"/>
</dbReference>
<protein>
    <submittedName>
        <fullName evidence="2">GTP-binding protein YPT6</fullName>
    </submittedName>
</protein>
<dbReference type="Gene3D" id="3.40.50.300">
    <property type="entry name" value="P-loop containing nucleotide triphosphate hydrolases"/>
    <property type="match status" value="1"/>
</dbReference>
<accession>A0A1J4KRZ4</accession>
<dbReference type="EMBL" id="MLAK01000563">
    <property type="protein sequence ID" value="OHT12438.1"/>
    <property type="molecule type" value="Genomic_DNA"/>
</dbReference>
<dbReference type="InterPro" id="IPR001806">
    <property type="entry name" value="Small_GTPase"/>
</dbReference>
<dbReference type="GO" id="GO:0005525">
    <property type="term" value="F:GTP binding"/>
    <property type="evidence" value="ECO:0007669"/>
    <property type="project" value="InterPro"/>
</dbReference>
<dbReference type="SMART" id="SM00175">
    <property type="entry name" value="RAB"/>
    <property type="match status" value="1"/>
</dbReference>
<dbReference type="Proteomes" id="UP000179807">
    <property type="component" value="Unassembled WGS sequence"/>
</dbReference>
<dbReference type="InterPro" id="IPR005225">
    <property type="entry name" value="Small_GTP-bd"/>
</dbReference>
<dbReference type="OrthoDB" id="10020193at2759"/>
<dbReference type="GeneID" id="94834445"/>
<dbReference type="InterPro" id="IPR027417">
    <property type="entry name" value="P-loop_NTPase"/>
</dbReference>
<keyword evidence="1" id="KW-0547">Nucleotide-binding</keyword>
<name>A0A1J4KRZ4_9EUKA</name>
<dbReference type="NCBIfam" id="TIGR00231">
    <property type="entry name" value="small_GTP"/>
    <property type="match status" value="1"/>
</dbReference>
<dbReference type="RefSeq" id="XP_068365574.1">
    <property type="nucleotide sequence ID" value="XM_068499741.1"/>
</dbReference>
<dbReference type="PROSITE" id="PS51419">
    <property type="entry name" value="RAB"/>
    <property type="match status" value="1"/>
</dbReference>
<dbReference type="GO" id="GO:0003924">
    <property type="term" value="F:GTPase activity"/>
    <property type="evidence" value="ECO:0007669"/>
    <property type="project" value="InterPro"/>
</dbReference>
<dbReference type="SMART" id="SM00173">
    <property type="entry name" value="RAS"/>
    <property type="match status" value="1"/>
</dbReference>
<gene>
    <name evidence="2" type="primary">YPT6</name>
    <name evidence="2" type="ORF">TRFO_17706</name>
</gene>
<organism evidence="2 3">
    <name type="scientific">Tritrichomonas foetus</name>
    <dbReference type="NCBI Taxonomy" id="1144522"/>
    <lineage>
        <taxon>Eukaryota</taxon>
        <taxon>Metamonada</taxon>
        <taxon>Parabasalia</taxon>
        <taxon>Tritrichomonadida</taxon>
        <taxon>Tritrichomonadidae</taxon>
        <taxon>Tritrichomonas</taxon>
    </lineage>
</organism>
<keyword evidence="3" id="KW-1185">Reference proteome</keyword>
<evidence type="ECO:0000256" key="1">
    <source>
        <dbReference type="ARBA" id="ARBA00022741"/>
    </source>
</evidence>
<dbReference type="VEuPathDB" id="TrichDB:TRFO_17706"/>
<reference evidence="2" key="1">
    <citation type="submission" date="2016-10" db="EMBL/GenBank/DDBJ databases">
        <authorList>
            <person name="Benchimol M."/>
            <person name="Almeida L.G."/>
            <person name="Vasconcelos A.T."/>
            <person name="Perreira-Neves A."/>
            <person name="Rosa I.A."/>
            <person name="Tasca T."/>
            <person name="Bogo M.R."/>
            <person name="de Souza W."/>
        </authorList>
    </citation>
    <scope>NUCLEOTIDE SEQUENCE [LARGE SCALE GENOMIC DNA]</scope>
    <source>
        <strain evidence="2">K</strain>
    </source>
</reference>
<dbReference type="SUPFAM" id="SSF52540">
    <property type="entry name" value="P-loop containing nucleoside triphosphate hydrolases"/>
    <property type="match status" value="1"/>
</dbReference>
<dbReference type="AlphaFoldDB" id="A0A1J4KRZ4"/>
<dbReference type="PRINTS" id="PR00449">
    <property type="entry name" value="RASTRNSFRMNG"/>
</dbReference>
<dbReference type="PANTHER" id="PTHR47978">
    <property type="match status" value="1"/>
</dbReference>